<dbReference type="Gramene" id="KVH84540">
    <property type="protein sequence ID" value="KVH84540"/>
    <property type="gene ID" value="Ccrd_025451"/>
</dbReference>
<name>A0A103X5L5_CYNCS</name>
<proteinExistence type="predicted"/>
<comment type="caution">
    <text evidence="1">The sequence shown here is derived from an EMBL/GenBank/DDBJ whole genome shotgun (WGS) entry which is preliminary data.</text>
</comment>
<evidence type="ECO:0000313" key="1">
    <source>
        <dbReference type="EMBL" id="KVH84540.1"/>
    </source>
</evidence>
<organism evidence="1 2">
    <name type="scientific">Cynara cardunculus var. scolymus</name>
    <name type="common">Globe artichoke</name>
    <name type="synonym">Cynara scolymus</name>
    <dbReference type="NCBI Taxonomy" id="59895"/>
    <lineage>
        <taxon>Eukaryota</taxon>
        <taxon>Viridiplantae</taxon>
        <taxon>Streptophyta</taxon>
        <taxon>Embryophyta</taxon>
        <taxon>Tracheophyta</taxon>
        <taxon>Spermatophyta</taxon>
        <taxon>Magnoliopsida</taxon>
        <taxon>eudicotyledons</taxon>
        <taxon>Gunneridae</taxon>
        <taxon>Pentapetalae</taxon>
        <taxon>asterids</taxon>
        <taxon>campanulids</taxon>
        <taxon>Asterales</taxon>
        <taxon>Asteraceae</taxon>
        <taxon>Carduoideae</taxon>
        <taxon>Cardueae</taxon>
        <taxon>Carduinae</taxon>
        <taxon>Cynara</taxon>
    </lineage>
</organism>
<keyword evidence="2" id="KW-1185">Reference proteome</keyword>
<dbReference type="EMBL" id="LEKV01006381">
    <property type="protein sequence ID" value="KVH84540.1"/>
    <property type="molecule type" value="Genomic_DNA"/>
</dbReference>
<reference evidence="1 2" key="1">
    <citation type="journal article" date="2016" name="Sci. Rep.">
        <title>The genome sequence of the outbreeding globe artichoke constructed de novo incorporating a phase-aware low-pass sequencing strategy of F1 progeny.</title>
        <authorList>
            <person name="Scaglione D."/>
            <person name="Reyes-Chin-Wo S."/>
            <person name="Acquadro A."/>
            <person name="Froenicke L."/>
            <person name="Portis E."/>
            <person name="Beitel C."/>
            <person name="Tirone M."/>
            <person name="Mauro R."/>
            <person name="Lo Monaco A."/>
            <person name="Mauromicale G."/>
            <person name="Faccioli P."/>
            <person name="Cattivelli L."/>
            <person name="Rieseberg L."/>
            <person name="Michelmore R."/>
            <person name="Lanteri S."/>
        </authorList>
    </citation>
    <scope>NUCLEOTIDE SEQUENCE [LARGE SCALE GENOMIC DNA]</scope>
    <source>
        <strain evidence="1">2C</strain>
    </source>
</reference>
<gene>
    <name evidence="1" type="ORF">Ccrd_025451</name>
</gene>
<dbReference type="Proteomes" id="UP000243975">
    <property type="component" value="Unassembled WGS sequence"/>
</dbReference>
<sequence length="195" mass="20831">MQAVGVGVGVGALLSYATGTFTGYLSIQSAHGLPSHPPGIVFSALHTALLHLKPDPNAICHTRSPFETRPFASAYDNSYHNELLDVFPNRCSVILDGSMCLSVRFKFFSISSSTALPPAWMQKCSNASLKSGIYGFTFIFNTFLFTSVTKNINCSENGSTRGPNVVIFVLSASPATAISSRASETPTIPLSSSLW</sequence>
<evidence type="ECO:0000313" key="2">
    <source>
        <dbReference type="Proteomes" id="UP000243975"/>
    </source>
</evidence>
<protein>
    <submittedName>
        <fullName evidence="1">Uncharacterized protein</fullName>
    </submittedName>
</protein>
<dbReference type="AlphaFoldDB" id="A0A103X5L5"/>
<accession>A0A103X5L5</accession>